<dbReference type="InterPro" id="IPR049468">
    <property type="entry name" value="Restrct_endonuc-II-like_dom"/>
</dbReference>
<dbReference type="eggNOG" id="COG1112">
    <property type="taxonomic scope" value="Bacteria"/>
</dbReference>
<dbReference type="InterPro" id="IPR027417">
    <property type="entry name" value="P-loop_NTPase"/>
</dbReference>
<keyword evidence="3" id="KW-0378">Hydrolase</keyword>
<organism evidence="11 12">
    <name type="scientific">Saccharomonospora xinjiangensis XJ-54</name>
    <dbReference type="NCBI Taxonomy" id="882086"/>
    <lineage>
        <taxon>Bacteria</taxon>
        <taxon>Bacillati</taxon>
        <taxon>Actinomycetota</taxon>
        <taxon>Actinomycetes</taxon>
        <taxon>Pseudonocardiales</taxon>
        <taxon>Pseudonocardiaceae</taxon>
        <taxon>Saccharomonospora</taxon>
    </lineage>
</organism>
<dbReference type="eggNOG" id="COG1061">
    <property type="taxonomic scope" value="Bacteria"/>
</dbReference>
<dbReference type="InterPro" id="IPR011335">
    <property type="entry name" value="Restrct_endonuc-II-like"/>
</dbReference>
<feature type="domain" description="DNA2/NAM7 helicase helicase" evidence="8">
    <location>
        <begin position="362"/>
        <end position="519"/>
    </location>
</feature>
<name>I0UWW8_9PSEU</name>
<evidence type="ECO:0000256" key="2">
    <source>
        <dbReference type="ARBA" id="ARBA00022741"/>
    </source>
</evidence>
<dbReference type="Pfam" id="PF13087">
    <property type="entry name" value="AAA_12"/>
    <property type="match status" value="1"/>
</dbReference>
<feature type="domain" description="Restriction endonuclease type II-like" evidence="10">
    <location>
        <begin position="1374"/>
        <end position="1466"/>
    </location>
</feature>
<dbReference type="eggNOG" id="COG2852">
    <property type="taxonomic scope" value="Bacteria"/>
</dbReference>
<evidence type="ECO:0000259" key="9">
    <source>
        <dbReference type="Pfam" id="PF13087"/>
    </source>
</evidence>
<gene>
    <name evidence="11" type="ORF">SacxiDRAFT_0086</name>
</gene>
<evidence type="ECO:0000259" key="8">
    <source>
        <dbReference type="Pfam" id="PF13086"/>
    </source>
</evidence>
<evidence type="ECO:0000256" key="7">
    <source>
        <dbReference type="SAM" id="MobiDB-lite"/>
    </source>
</evidence>
<reference evidence="11 12" key="1">
    <citation type="submission" date="2012-01" db="EMBL/GenBank/DDBJ databases">
        <title>Improved High-Quality Draft sequence of Saccharomonospora xinjiangensis XJ-54.</title>
        <authorList>
            <consortium name="US DOE Joint Genome Institute"/>
            <person name="Lucas S."/>
            <person name="Han J."/>
            <person name="Lapidus A."/>
            <person name="Cheng J.-F."/>
            <person name="Goodwin L."/>
            <person name="Pitluck S."/>
            <person name="Peters L."/>
            <person name="Mikhailova N."/>
            <person name="Teshima H."/>
            <person name="Detter J.C."/>
            <person name="Han C."/>
            <person name="Tapia R."/>
            <person name="Land M."/>
            <person name="Hauser L."/>
            <person name="Kyrpides N."/>
            <person name="Ivanova N."/>
            <person name="Pagani I."/>
            <person name="Brambilla E.-M."/>
            <person name="Klenk H.-P."/>
            <person name="Woyke T."/>
        </authorList>
    </citation>
    <scope>NUCLEOTIDE SEQUENCE [LARGE SCALE GENOMIC DNA]</scope>
    <source>
        <strain evidence="11 12">XJ-54</strain>
    </source>
</reference>
<evidence type="ECO:0000313" key="12">
    <source>
        <dbReference type="Proteomes" id="UP000004691"/>
    </source>
</evidence>
<evidence type="ECO:0000313" key="11">
    <source>
        <dbReference type="EMBL" id="EID52371.1"/>
    </source>
</evidence>
<keyword evidence="4" id="KW-0347">Helicase</keyword>
<evidence type="ECO:0000256" key="5">
    <source>
        <dbReference type="ARBA" id="ARBA00022840"/>
    </source>
</evidence>
<dbReference type="InterPro" id="IPR047187">
    <property type="entry name" value="SF1_C_Upf1"/>
</dbReference>
<keyword evidence="5" id="KW-0067">ATP-binding</keyword>
<dbReference type="InterPro" id="IPR041677">
    <property type="entry name" value="DNA2/NAM7_AAA_11"/>
</dbReference>
<evidence type="ECO:0000256" key="3">
    <source>
        <dbReference type="ARBA" id="ARBA00022801"/>
    </source>
</evidence>
<feature type="region of interest" description="Disordered" evidence="7">
    <location>
        <begin position="1493"/>
        <end position="1535"/>
    </location>
</feature>
<accession>I0UWW8</accession>
<evidence type="ECO:0000256" key="4">
    <source>
        <dbReference type="ARBA" id="ARBA00022806"/>
    </source>
</evidence>
<feature type="domain" description="DNA2/NAM7 helicase-like C-terminal" evidence="9">
    <location>
        <begin position="1132"/>
        <end position="1321"/>
    </location>
</feature>
<dbReference type="PANTHER" id="PTHR43788">
    <property type="entry name" value="DNA2/NAM7 HELICASE FAMILY MEMBER"/>
    <property type="match status" value="1"/>
</dbReference>
<dbReference type="OrthoDB" id="3197455at2"/>
<protein>
    <submittedName>
        <fullName evidence="11">Type III restriction enzyme, res subunit</fullName>
    </submittedName>
</protein>
<keyword evidence="2" id="KW-0547">Nucleotide-binding</keyword>
<dbReference type="InterPro" id="IPR050534">
    <property type="entry name" value="Coronavir_polyprotein_1ab"/>
</dbReference>
<dbReference type="CDD" id="cd18808">
    <property type="entry name" value="SF1_C_Upf1"/>
    <property type="match status" value="1"/>
</dbReference>
<evidence type="ECO:0000256" key="1">
    <source>
        <dbReference type="ARBA" id="ARBA00007913"/>
    </source>
</evidence>
<dbReference type="STRING" id="882086.SacxiDRAFT_0086"/>
<dbReference type="PANTHER" id="PTHR43788:SF8">
    <property type="entry name" value="DNA-BINDING PROTEIN SMUBP-2"/>
    <property type="match status" value="1"/>
</dbReference>
<proteinExistence type="inferred from homology"/>
<dbReference type="Gene3D" id="3.40.50.300">
    <property type="entry name" value="P-loop containing nucleotide triphosphate hydrolases"/>
    <property type="match status" value="3"/>
</dbReference>
<dbReference type="HOGENOM" id="CLU_000738_1_0_11"/>
<sequence length="1733" mass="193190">MVERARNLFEFLRRAQELKATAPRTTDRYQREGEVLWFADFPEHPAVQHANGITNPSIDSPLLTVDRVPRRTPPRPADELEPWLLGLWDDPEHAPELRESITVVVPDAAEDEEATRRLMLAEHPHIREAHRSWNAEWKTWAEAELRDLPAKLFYNRLFALFLKAKDSPEDVELISGVGCLSWNPEGHPEVSRHVFTSTLIIEFDDETGRLTVSAGQTPEMFKTELDMLDPGLIKAIDTVNEVRSNVRVLRLHPLDREGLGLSARRLVHALDADGEYRDEDRPASATRDATMTFAPALILRKRSQRGLVEVFSTIMEQLAEAETVPSGVLPLLDPDQTPSAEPASTDGALVTVEDEPFLPMPVNERQHQIIERVDRQAQVLVQGPPGTGKTHTAAALISHLLAQGKRVLVTAQTDRALREVRDKLPDKIKPLSVAVVGTSRDDMADLKVAVQEIAAAAHSHEAERNAREIEACLAEIDRLRRERAEVYRDLLAVRESEVRQHDRGEYRGTLAGIAKQVEQRSHEFGWILEHVPDSVEGEPPLTGQEVLEWRRLLLDRELASDEPEARQQLVELDALPSPARFAVYVEAERAAQTRRQEREELRSHPAFSAVVRLDTRQRAELRKRLGRVADELAVLAGGPEQWIPAALDDVCAGREAAWRERAAQLANLIEQTTGHVERLGPLTEIELPGADAARMAALARELLRYLDEGNRIKTAADGTPKVGRLAPKVLKQAQPLFESTRVDGLPPTSAQQLSAVVTWFEASRMLAALDRLWPEGTRVSTSNSHGERLQWHRTELGHLRRVVNLAETLRAEGERLAESGIPLPEWSDAVALNRYQLLCDTADIEKDWAASQQPLATLTTALAKVVGDDVAPSVRRLRASVEKRDADDYASAHARIVRLWRVREQAGRRDDLGRRLAGAVPGLFTAVAAAPENEMWAGRLDHFESAWALIATRWWVRAQESLDVNVLQQQTARIDDRIRQQVETLAARRAWNHAASPARLSGSARADLTLYAQLVQRAGKMTGKYAAVRREGIRQAMERCRPSVPVWIMPLYRIAEQLRITPNMFDVVIVDEASQAGMEATFLQYLAPKIVVIGDDKQVSPSAVGVDQQQLRDLAGQYLADDRYRDSWQDPQRSLFDEAKMRYGGVITLTEHRRCVPEIIGFSNRIAYEPDNIRLVPVRQYGADRLDPIKAVYLPDGYEKGTSSKKINPVEADAIVDQVEKCLADPAYANRTFGVISLLGPAQARYIEENLLERISKDDWTARDLRCGDASDFQGSERDVVFLSMVAAPEEGRRLTALTADRYVQRYNVAVSRARDQIWVFHSVERQMLSNKEDMRFQLLDYCYGVIERGRSTDRQVSELVPEDERVPPFDSLFEQRVFNRIAGRGYTVVPQYEAAGYWIDLVVVGHGSRLAVECDGDRWHGPDAFERDLARQRDLERCGWSFFRVRESLFCIDPVAALADLWKVLDERDIRPAGELGEPEPSSAAVITEVEEAEHADSTEETGDGPTLLPAAADTSEESEPLTGEPPEPDGTAESAWLGAHLGAASGTVEDDDVDGEVPSQNGGLAPYETFTGVAAPVATGTRSEIIEGLRSIVSVEGPVLGERLHAVYVKASGGHRVGKQVARALNSAISEAVRRGVLVSDNPLGRSGVKYRSYRLPAQAVRVRERGPRGVDQVPPGELAALMRIVAEERGWHDEDDVLRGVAQRLCIGRLTEQVRAHLASILPLARGEAD</sequence>
<dbReference type="SUPFAM" id="SSF52980">
    <property type="entry name" value="Restriction endonuclease-like"/>
    <property type="match status" value="1"/>
</dbReference>
<dbReference type="GO" id="GO:0016787">
    <property type="term" value="F:hydrolase activity"/>
    <property type="evidence" value="ECO:0007669"/>
    <property type="project" value="UniProtKB-KW"/>
</dbReference>
<feature type="coiled-coil region" evidence="6">
    <location>
        <begin position="462"/>
        <end position="489"/>
    </location>
</feature>
<dbReference type="GO" id="GO:0043139">
    <property type="term" value="F:5'-3' DNA helicase activity"/>
    <property type="evidence" value="ECO:0007669"/>
    <property type="project" value="TreeGrafter"/>
</dbReference>
<dbReference type="Pfam" id="PF13086">
    <property type="entry name" value="AAA_11"/>
    <property type="match status" value="1"/>
</dbReference>
<dbReference type="InterPro" id="IPR041679">
    <property type="entry name" value="DNA2/NAM7-like_C"/>
</dbReference>
<evidence type="ECO:0000256" key="6">
    <source>
        <dbReference type="SAM" id="Coils"/>
    </source>
</evidence>
<dbReference type="Gene3D" id="3.40.960.10">
    <property type="entry name" value="VSR Endonuclease"/>
    <property type="match status" value="1"/>
</dbReference>
<comment type="similarity">
    <text evidence="1">Belongs to the DNA2/NAM7 helicase family.</text>
</comment>
<dbReference type="EMBL" id="JH636049">
    <property type="protein sequence ID" value="EID52371.1"/>
    <property type="molecule type" value="Genomic_DNA"/>
</dbReference>
<dbReference type="SUPFAM" id="SSF52540">
    <property type="entry name" value="P-loop containing nucleoside triphosphate hydrolases"/>
    <property type="match status" value="1"/>
</dbReference>
<keyword evidence="12" id="KW-1185">Reference proteome</keyword>
<dbReference type="Pfam" id="PF18741">
    <property type="entry name" value="MTES_1575"/>
    <property type="match status" value="1"/>
</dbReference>
<keyword evidence="6" id="KW-0175">Coiled coil</keyword>
<evidence type="ECO:0000259" key="10">
    <source>
        <dbReference type="Pfam" id="PF18741"/>
    </source>
</evidence>
<dbReference type="GO" id="GO:0005524">
    <property type="term" value="F:ATP binding"/>
    <property type="evidence" value="ECO:0007669"/>
    <property type="project" value="UniProtKB-KW"/>
</dbReference>
<dbReference type="Proteomes" id="UP000004691">
    <property type="component" value="Unassembled WGS sequence"/>
</dbReference>